<feature type="region of interest" description="Disordered" evidence="1">
    <location>
        <begin position="64"/>
        <end position="107"/>
    </location>
</feature>
<dbReference type="GO" id="GO:0006626">
    <property type="term" value="P:protein targeting to mitochondrion"/>
    <property type="evidence" value="ECO:0007669"/>
    <property type="project" value="TreeGrafter"/>
</dbReference>
<dbReference type="PANTHER" id="PTHR38402:SF1">
    <property type="entry name" value="MITOCHONDRIAL OUTER MEMBRANE PROTEIN OM14"/>
    <property type="match status" value="1"/>
</dbReference>
<dbReference type="RefSeq" id="XP_044651722.1">
    <property type="nucleotide sequence ID" value="XM_044795787.1"/>
</dbReference>
<dbReference type="GO" id="GO:0005741">
    <property type="term" value="C:mitochondrial outer membrane"/>
    <property type="evidence" value="ECO:0007669"/>
    <property type="project" value="InterPro"/>
</dbReference>
<keyword evidence="2" id="KW-0472">Membrane</keyword>
<accession>A0A9P3CBB9</accession>
<feature type="transmembrane region" description="Helical" evidence="2">
    <location>
        <begin position="184"/>
        <end position="205"/>
    </location>
</feature>
<feature type="transmembrane region" description="Helical" evidence="2">
    <location>
        <begin position="211"/>
        <end position="233"/>
    </location>
</feature>
<name>A0A9P3CBB9_9PEZI</name>
<feature type="compositionally biased region" description="Polar residues" evidence="1">
    <location>
        <begin position="65"/>
        <end position="82"/>
    </location>
</feature>
<keyword evidence="2" id="KW-0812">Transmembrane</keyword>
<keyword evidence="2" id="KW-1133">Transmembrane helix</keyword>
<dbReference type="EMBL" id="BOLY01000001">
    <property type="protein sequence ID" value="GIZ37235.1"/>
    <property type="molecule type" value="Genomic_DNA"/>
</dbReference>
<gene>
    <name evidence="3" type="ORF">CKM354_000068900</name>
</gene>
<feature type="region of interest" description="Disordered" evidence="1">
    <location>
        <begin position="140"/>
        <end position="160"/>
    </location>
</feature>
<evidence type="ECO:0000313" key="4">
    <source>
        <dbReference type="Proteomes" id="UP000825890"/>
    </source>
</evidence>
<dbReference type="InterPro" id="IPR039454">
    <property type="entry name" value="OM14"/>
</dbReference>
<dbReference type="OrthoDB" id="5422928at2759"/>
<comment type="caution">
    <text evidence="3">The sequence shown here is derived from an EMBL/GenBank/DDBJ whole genome shotgun (WGS) entry which is preliminary data.</text>
</comment>
<proteinExistence type="predicted"/>
<sequence length="245" mass="26855">MRSWRQSLNQQGSGCDGAVLVASAQHYCSVTSLSWRDTQLTCHRRIPDAIPEILHEDSGVHSLDSLKSSNEHLQSLPSDSSYAGQQEAEERAEELRQQAKQAGDKLDKNARDFQNAAEKSANDLKKDGKKLEKKAEAEFEKAKGKAQEGYEKAKKEGSKVAKEVEKDAKKAGDWAEKNQNNPVVLGNAVAIAGLAALLGTGAYRAHKSNTLTWNVVGAWAGVVGLFAVGDYYVSQYFFKKYPPKN</sequence>
<evidence type="ECO:0000313" key="3">
    <source>
        <dbReference type="EMBL" id="GIZ37235.1"/>
    </source>
</evidence>
<dbReference type="AlphaFoldDB" id="A0A9P3CBB9"/>
<evidence type="ECO:0000256" key="1">
    <source>
        <dbReference type="SAM" id="MobiDB-lite"/>
    </source>
</evidence>
<dbReference type="PANTHER" id="PTHR38402">
    <property type="entry name" value="MITOCHONDRIAL OUTER MEMBRANE PROTEIN OM14"/>
    <property type="match status" value="1"/>
</dbReference>
<keyword evidence="4" id="KW-1185">Reference proteome</keyword>
<dbReference type="GO" id="GO:1990593">
    <property type="term" value="F:nascent polypeptide-associated complex binding"/>
    <property type="evidence" value="ECO:0007669"/>
    <property type="project" value="InterPro"/>
</dbReference>
<protein>
    <recommendedName>
        <fullName evidence="5">Mitochondrial outer membrane protein OM14 C-terminal domain-containing protein</fullName>
    </recommendedName>
</protein>
<dbReference type="GeneID" id="68286264"/>
<evidence type="ECO:0000256" key="2">
    <source>
        <dbReference type="SAM" id="Phobius"/>
    </source>
</evidence>
<evidence type="ECO:0008006" key="5">
    <source>
        <dbReference type="Google" id="ProtNLM"/>
    </source>
</evidence>
<dbReference type="Proteomes" id="UP000825890">
    <property type="component" value="Unassembled WGS sequence"/>
</dbReference>
<organism evidence="3 4">
    <name type="scientific">Cercospora kikuchii</name>
    <dbReference type="NCBI Taxonomy" id="84275"/>
    <lineage>
        <taxon>Eukaryota</taxon>
        <taxon>Fungi</taxon>
        <taxon>Dikarya</taxon>
        <taxon>Ascomycota</taxon>
        <taxon>Pezizomycotina</taxon>
        <taxon>Dothideomycetes</taxon>
        <taxon>Dothideomycetidae</taxon>
        <taxon>Mycosphaerellales</taxon>
        <taxon>Mycosphaerellaceae</taxon>
        <taxon>Cercospora</taxon>
    </lineage>
</organism>
<feature type="compositionally biased region" description="Basic and acidic residues" evidence="1">
    <location>
        <begin position="93"/>
        <end position="107"/>
    </location>
</feature>
<reference evidence="3 4" key="1">
    <citation type="submission" date="2021-01" db="EMBL/GenBank/DDBJ databases">
        <title>Cercospora kikuchii MAFF 305040 whole genome shotgun sequence.</title>
        <authorList>
            <person name="Kashiwa T."/>
            <person name="Suzuki T."/>
        </authorList>
    </citation>
    <scope>NUCLEOTIDE SEQUENCE [LARGE SCALE GENOMIC DNA]</scope>
    <source>
        <strain evidence="3 4">MAFF 305040</strain>
    </source>
</reference>